<dbReference type="GO" id="GO:0016709">
    <property type="term" value="F:oxidoreductase activity, acting on paired donors, with incorporation or reduction of molecular oxygen, NAD(P)H as one donor, and incorporation of one atom of oxygen"/>
    <property type="evidence" value="ECO:0007669"/>
    <property type="project" value="InterPro"/>
</dbReference>
<organism evidence="5 6">
    <name type="scientific">Rhodococcus oxybenzonivorans</name>
    <dbReference type="NCBI Taxonomy" id="1990687"/>
    <lineage>
        <taxon>Bacteria</taxon>
        <taxon>Bacillati</taxon>
        <taxon>Actinomycetota</taxon>
        <taxon>Actinomycetes</taxon>
        <taxon>Mycobacteriales</taxon>
        <taxon>Nocardiaceae</taxon>
        <taxon>Rhodococcus</taxon>
    </lineage>
</organism>
<evidence type="ECO:0000256" key="1">
    <source>
        <dbReference type="ARBA" id="ARBA00012710"/>
    </source>
</evidence>
<dbReference type="SUPFAM" id="SSF47240">
    <property type="entry name" value="Ferritin-like"/>
    <property type="match status" value="1"/>
</dbReference>
<dbReference type="Gene3D" id="1.10.620.20">
    <property type="entry name" value="Ribonucleotide Reductase, subunit A"/>
    <property type="match status" value="1"/>
</dbReference>
<evidence type="ECO:0000256" key="2">
    <source>
        <dbReference type="ARBA" id="ARBA00023002"/>
    </source>
</evidence>
<evidence type="ECO:0000256" key="4">
    <source>
        <dbReference type="ARBA" id="ARBA00048941"/>
    </source>
</evidence>
<dbReference type="AlphaFoldDB" id="A0A2S2C5I6"/>
<dbReference type="InterPro" id="IPR012348">
    <property type="entry name" value="RNR-like"/>
</dbReference>
<dbReference type="CDD" id="cd01058">
    <property type="entry name" value="AAMH_B"/>
    <property type="match status" value="1"/>
</dbReference>
<keyword evidence="6" id="KW-1185">Reference proteome</keyword>
<keyword evidence="3" id="KW-0503">Monooxygenase</keyword>
<dbReference type="InterPro" id="IPR003430">
    <property type="entry name" value="Phenol_Hydrox"/>
</dbReference>
<dbReference type="PIRSF" id="PIRSF000040">
    <property type="entry name" value="MMOH_comp"/>
    <property type="match status" value="1"/>
</dbReference>
<evidence type="ECO:0000313" key="5">
    <source>
        <dbReference type="EMBL" id="AWK76109.1"/>
    </source>
</evidence>
<evidence type="ECO:0000256" key="3">
    <source>
        <dbReference type="ARBA" id="ARBA00023033"/>
    </source>
</evidence>
<gene>
    <name evidence="5" type="ORF">CBI38_31755</name>
</gene>
<sequence length="345" mass="39500">MASKTRIKPKPKTWSLLGDVRRKPTPYEVVTSKFHTHFRRDPQPFEHAGMPLNGWYLQYREGSPFQVEDWEQFRDPYKLTYRDYVAVQDEREVFVDKLIDQHERGESARGLTPEWVATLERLLVPLRFPLHILQMTGLYVGQMAPSSFITNCANFQAADEMRRIQRVAYWTKVLANAHGDRLASTDVARTSWEHDPLWQPAREALERLLIAYDWGESFAALNLVIKPLLDTVFNVQLAALAGENGDEFLRMLFTEFGEDSTRSQTWSAALVQYCIERDPQLADVLVGWIGQWQPLMLEAVSSLGQMFEKAPQPMAAVDLTEAVASAQHQHLQACGLRMPSGGHER</sequence>
<dbReference type="EMBL" id="CP021355">
    <property type="protein sequence ID" value="AWK76109.1"/>
    <property type="molecule type" value="Genomic_DNA"/>
</dbReference>
<comment type="catalytic activity">
    <reaction evidence="4">
        <text>propane + NADH + O2 + H(+) = propan-2-ol + NAD(+) + H2O</text>
        <dbReference type="Rhea" id="RHEA:49992"/>
        <dbReference type="ChEBI" id="CHEBI:15377"/>
        <dbReference type="ChEBI" id="CHEBI:15378"/>
        <dbReference type="ChEBI" id="CHEBI:15379"/>
        <dbReference type="ChEBI" id="CHEBI:17824"/>
        <dbReference type="ChEBI" id="CHEBI:32879"/>
        <dbReference type="ChEBI" id="CHEBI:57540"/>
        <dbReference type="ChEBI" id="CHEBI:57945"/>
        <dbReference type="EC" id="1.14.13.227"/>
    </reaction>
</comment>
<dbReference type="InterPro" id="IPR009078">
    <property type="entry name" value="Ferritin-like_SF"/>
</dbReference>
<evidence type="ECO:0000313" key="6">
    <source>
        <dbReference type="Proteomes" id="UP000245711"/>
    </source>
</evidence>
<dbReference type="Proteomes" id="UP000245711">
    <property type="component" value="Plasmid pRB98"/>
</dbReference>
<reference evidence="5 6" key="1">
    <citation type="submission" date="2017-05" db="EMBL/GenBank/DDBJ databases">
        <title>Isolation of Rhodococcus sp. S2-17 biodegrading of BP-3.</title>
        <authorList>
            <person name="Lee Y."/>
            <person name="Kim K.H."/>
            <person name="Chun B.H."/>
            <person name="Jung H.S."/>
            <person name="Jeon C.O."/>
        </authorList>
    </citation>
    <scope>NUCLEOTIDE SEQUENCE [LARGE SCALE GENOMIC DNA]</scope>
    <source>
        <strain evidence="5 6">S2-17</strain>
        <plasmid evidence="6">prb98</plasmid>
    </source>
</reference>
<dbReference type="InterPro" id="IPR012078">
    <property type="entry name" value="MP_mOase_hydro"/>
</dbReference>
<keyword evidence="2" id="KW-0560">Oxidoreductase</keyword>
<dbReference type="OrthoDB" id="9806768at2"/>
<dbReference type="RefSeq" id="WP_109335592.1">
    <property type="nucleotide sequence ID" value="NZ_CP021355.1"/>
</dbReference>
<dbReference type="EC" id="1.14.13.227" evidence="1"/>
<proteinExistence type="predicted"/>
<dbReference type="KEGG" id="roz:CBI38_31755"/>
<dbReference type="Pfam" id="PF02332">
    <property type="entry name" value="Phenol_Hydrox"/>
    <property type="match status" value="1"/>
</dbReference>
<keyword evidence="5" id="KW-0614">Plasmid</keyword>
<name>A0A2S2C5I6_9NOCA</name>
<geneLocation type="plasmid" evidence="6">
    <name>prb98</name>
</geneLocation>
<protein>
    <recommendedName>
        <fullName evidence="1">propane 2-monooxygenase</fullName>
        <ecNumber evidence="1">1.14.13.227</ecNumber>
    </recommendedName>
</protein>
<accession>A0A2S2C5I6</accession>